<dbReference type="STRING" id="299467.A0A443RW31"/>
<dbReference type="InterPro" id="IPR014746">
    <property type="entry name" value="Gln_synth/guanido_kin_cat_dom"/>
</dbReference>
<evidence type="ECO:0000256" key="9">
    <source>
        <dbReference type="ARBA" id="ARBA00032122"/>
    </source>
</evidence>
<comment type="similarity">
    <text evidence="2 10">Belongs to the glutamate--cysteine ligase type 3 family.</text>
</comment>
<dbReference type="AlphaFoldDB" id="A0A443RW31"/>
<comment type="pathway">
    <text evidence="1 10">Sulfur metabolism; glutathione biosynthesis; glutathione from L-cysteine and L-glutamate: step 1/2.</text>
</comment>
<comment type="caution">
    <text evidence="12">The sequence shown here is derived from an EMBL/GenBank/DDBJ whole genome shotgun (WGS) entry which is preliminary data.</text>
</comment>
<reference evidence="12 13" key="1">
    <citation type="journal article" date="2018" name="Gigascience">
        <title>Genomes of trombidid mites reveal novel predicted allergens and laterally-transferred genes associated with secondary metabolism.</title>
        <authorList>
            <person name="Dong X."/>
            <person name="Chaisiri K."/>
            <person name="Xia D."/>
            <person name="Armstrong S.D."/>
            <person name="Fang Y."/>
            <person name="Donnelly M.J."/>
            <person name="Kadowaki T."/>
            <person name="McGarry J.W."/>
            <person name="Darby A.C."/>
            <person name="Makepeace B.L."/>
        </authorList>
    </citation>
    <scope>NUCLEOTIDE SEQUENCE [LARGE SCALE GENOMIC DNA]</scope>
    <source>
        <strain evidence="12">UoL-UT</strain>
    </source>
</reference>
<sequence>STHIASEMGIFTTGETFAWEEMQAHIKNVKKQAVMGFIQMCNKVKSVEHNNLCWGDEVEYVIVKFDEENKKVQLHLNRALEILDVMDKREETEGDQRSTLWRPECCTFVIEGMPGSPYSINDNHCTPLSHLNNVIESLRRRRIEIEELLEKDEALLCLTSFPR</sequence>
<evidence type="ECO:0000256" key="2">
    <source>
        <dbReference type="ARBA" id="ARBA00008100"/>
    </source>
</evidence>
<dbReference type="GO" id="GO:0005524">
    <property type="term" value="F:ATP binding"/>
    <property type="evidence" value="ECO:0007669"/>
    <property type="project" value="UniProtKB-UniRule"/>
</dbReference>
<evidence type="ECO:0000256" key="6">
    <source>
        <dbReference type="ARBA" id="ARBA00022741"/>
    </source>
</evidence>
<keyword evidence="5 10" id="KW-0317">Glutathione biosynthesis</keyword>
<evidence type="ECO:0000256" key="4">
    <source>
        <dbReference type="ARBA" id="ARBA00022598"/>
    </source>
</evidence>
<dbReference type="UniPathway" id="UPA00142">
    <property type="reaction ID" value="UER00209"/>
</dbReference>
<evidence type="ECO:0000256" key="1">
    <source>
        <dbReference type="ARBA" id="ARBA00005006"/>
    </source>
</evidence>
<feature type="non-terminal residue" evidence="12">
    <location>
        <position position="1"/>
    </location>
</feature>
<feature type="coiled-coil region" evidence="11">
    <location>
        <begin position="128"/>
        <end position="155"/>
    </location>
</feature>
<dbReference type="InterPro" id="IPR004308">
    <property type="entry name" value="GCS"/>
</dbReference>
<gene>
    <name evidence="12" type="ORF">B4U80_12268</name>
</gene>
<dbReference type="GO" id="GO:0017109">
    <property type="term" value="C:glutamate-cysteine ligase complex"/>
    <property type="evidence" value="ECO:0007669"/>
    <property type="project" value="TreeGrafter"/>
</dbReference>
<evidence type="ECO:0000256" key="7">
    <source>
        <dbReference type="ARBA" id="ARBA00022840"/>
    </source>
</evidence>
<evidence type="ECO:0000256" key="11">
    <source>
        <dbReference type="SAM" id="Coils"/>
    </source>
</evidence>
<accession>A0A443RW31</accession>
<dbReference type="GO" id="GO:0004357">
    <property type="term" value="F:glutamate-cysteine ligase activity"/>
    <property type="evidence" value="ECO:0007669"/>
    <property type="project" value="UniProtKB-UniRule"/>
</dbReference>
<dbReference type="EMBL" id="NCKV01024939">
    <property type="protein sequence ID" value="RWS19566.1"/>
    <property type="molecule type" value="Genomic_DNA"/>
</dbReference>
<dbReference type="OrthoDB" id="7939818at2759"/>
<keyword evidence="6 10" id="KW-0547">Nucleotide-binding</keyword>
<evidence type="ECO:0000313" key="12">
    <source>
        <dbReference type="EMBL" id="RWS19566.1"/>
    </source>
</evidence>
<keyword evidence="11" id="KW-0175">Coiled coil</keyword>
<dbReference type="PANTHER" id="PTHR11164">
    <property type="entry name" value="GLUTAMATE CYSTEINE LIGASE"/>
    <property type="match status" value="1"/>
</dbReference>
<evidence type="ECO:0000256" key="3">
    <source>
        <dbReference type="ARBA" id="ARBA00012220"/>
    </source>
</evidence>
<organism evidence="12 13">
    <name type="scientific">Leptotrombidium deliense</name>
    <dbReference type="NCBI Taxonomy" id="299467"/>
    <lineage>
        <taxon>Eukaryota</taxon>
        <taxon>Metazoa</taxon>
        <taxon>Ecdysozoa</taxon>
        <taxon>Arthropoda</taxon>
        <taxon>Chelicerata</taxon>
        <taxon>Arachnida</taxon>
        <taxon>Acari</taxon>
        <taxon>Acariformes</taxon>
        <taxon>Trombidiformes</taxon>
        <taxon>Prostigmata</taxon>
        <taxon>Anystina</taxon>
        <taxon>Parasitengona</taxon>
        <taxon>Trombiculoidea</taxon>
        <taxon>Trombiculidae</taxon>
        <taxon>Leptotrombidium</taxon>
    </lineage>
</organism>
<keyword evidence="7 10" id="KW-0067">ATP-binding</keyword>
<dbReference type="GO" id="GO:0006750">
    <property type="term" value="P:glutathione biosynthetic process"/>
    <property type="evidence" value="ECO:0007669"/>
    <property type="project" value="UniProtKB-UniRule"/>
</dbReference>
<dbReference type="Gene3D" id="3.30.590.50">
    <property type="match status" value="1"/>
</dbReference>
<protein>
    <recommendedName>
        <fullName evidence="3 10">Glutamate--cysteine ligase</fullName>
        <ecNumber evidence="3 10">6.3.2.2</ecNumber>
    </recommendedName>
    <alternativeName>
        <fullName evidence="9 10">Gamma-ECS</fullName>
    </alternativeName>
    <alternativeName>
        <fullName evidence="8 10">Gamma-glutamylcysteine synthetase</fullName>
    </alternativeName>
</protein>
<evidence type="ECO:0000256" key="10">
    <source>
        <dbReference type="RuleBase" id="RU367135"/>
    </source>
</evidence>
<evidence type="ECO:0000256" key="8">
    <source>
        <dbReference type="ARBA" id="ARBA00030585"/>
    </source>
</evidence>
<evidence type="ECO:0000313" key="13">
    <source>
        <dbReference type="Proteomes" id="UP000288716"/>
    </source>
</evidence>
<dbReference type="Proteomes" id="UP000288716">
    <property type="component" value="Unassembled WGS sequence"/>
</dbReference>
<dbReference type="SUPFAM" id="SSF55931">
    <property type="entry name" value="Glutamine synthetase/guanido kinase"/>
    <property type="match status" value="1"/>
</dbReference>
<dbReference type="VEuPathDB" id="VectorBase:LDEU012474"/>
<keyword evidence="4 10" id="KW-0436">Ligase</keyword>
<dbReference type="PANTHER" id="PTHR11164:SF0">
    <property type="entry name" value="GLUTAMATE--CYSTEINE LIGASE CATALYTIC SUBUNIT"/>
    <property type="match status" value="1"/>
</dbReference>
<keyword evidence="13" id="KW-1185">Reference proteome</keyword>
<dbReference type="EC" id="6.3.2.2" evidence="3 10"/>
<evidence type="ECO:0000256" key="5">
    <source>
        <dbReference type="ARBA" id="ARBA00022684"/>
    </source>
</evidence>
<name>A0A443RW31_9ACAR</name>
<comment type="catalytic activity">
    <reaction evidence="10">
        <text>L-cysteine + L-glutamate + ATP = gamma-L-glutamyl-L-cysteine + ADP + phosphate + H(+)</text>
        <dbReference type="Rhea" id="RHEA:13285"/>
        <dbReference type="ChEBI" id="CHEBI:15378"/>
        <dbReference type="ChEBI" id="CHEBI:29985"/>
        <dbReference type="ChEBI" id="CHEBI:30616"/>
        <dbReference type="ChEBI" id="CHEBI:35235"/>
        <dbReference type="ChEBI" id="CHEBI:43474"/>
        <dbReference type="ChEBI" id="CHEBI:58173"/>
        <dbReference type="ChEBI" id="CHEBI:456216"/>
        <dbReference type="EC" id="6.3.2.2"/>
    </reaction>
</comment>
<proteinExistence type="inferred from homology"/>